<dbReference type="EMBL" id="JAKCXM010000219">
    <property type="protein sequence ID" value="KAJ0398354.1"/>
    <property type="molecule type" value="Genomic_DNA"/>
</dbReference>
<dbReference type="InterPro" id="IPR008979">
    <property type="entry name" value="Galactose-bd-like_sf"/>
</dbReference>
<evidence type="ECO:0000256" key="2">
    <source>
        <dbReference type="SAM" id="MobiDB-lite"/>
    </source>
</evidence>
<keyword evidence="1" id="KW-0378">Hydrolase</keyword>
<name>A0AAD5LH80_PYTIN</name>
<comment type="caution">
    <text evidence="4">The sequence shown here is derived from an EMBL/GenBank/DDBJ whole genome shotgun (WGS) entry which is preliminary data.</text>
</comment>
<dbReference type="Gene3D" id="2.60.120.260">
    <property type="entry name" value="Galactose-binding domain-like"/>
    <property type="match status" value="1"/>
</dbReference>
<dbReference type="InterPro" id="IPR005674">
    <property type="entry name" value="CocE/Ser_esterase"/>
</dbReference>
<dbReference type="Pfam" id="PF08530">
    <property type="entry name" value="PepX_C"/>
    <property type="match status" value="1"/>
</dbReference>
<dbReference type="Pfam" id="PF02129">
    <property type="entry name" value="Peptidase_S15"/>
    <property type="match status" value="1"/>
</dbReference>
<dbReference type="Gene3D" id="3.40.50.1820">
    <property type="entry name" value="alpha/beta hydrolase"/>
    <property type="match status" value="2"/>
</dbReference>
<sequence length="736" mass="82058">MAPAAAAAAAPAQPKSNVGHYMKSAMFSMVSVSIATTIASWISGQEEFVPCGMHVNDNSWIGERYHSMRYFDPKYTHHETQYVPVRDGAELAVDTYLADYMWEHQEKVATVVHYTRHGRGYTLDFPFSLSTQYKHAFSNPRTNAYVQRFVSNGYAWVSVEVRGSGVSGGSKSHDFADQEVQDAYDVIDWITQQPWSNGEVAAFGHGIEGVGAMLMAASGHPALKAVSLNGAPVDVYASAFFPGGVRNRNAISDFAGFTAATDSQQRWDSIPAFKARLMMKYFGGNVYPVDNDKQKLQRHVAEHAKNPDLAKELAQVTFRDDKLPSVGVSASELDAIRHLGKIAASGVAIHAFGGYYDMGVARSTILLYQYLTNTLDKDTASLLPPLPESADTNPYRHRLSLGPWSHSGVDNADPFARSKQKCFWHLDEISRFFDHHMYPNRREIAKVEDEEPIHYFTLVHNRWKTSVTWPPSYLSEQVFQLGLNQTMQEVNTPEGQETLDLGVKNRMSGIVSRWDAFKHSFGLRPDYSHERTPLEAQFITFLTPQLPLMEITGEVELRVFFSVDRPNVNLVAYLEDVDQTMAFKNENKRPGVTYVTEALLNPVHKPVRAGSSVYSFLKKDSREIEAGKVYEAVLKFEPISYAVKRNHQLRLSIGAAPRDEFGDAGAAKLTVHFGGDYPSSLKIPTYTGVHMSNVVPPEAAPEQPVTEESSPAEDLETESGEEDEFAVDDDSNKDEL</sequence>
<feature type="compositionally biased region" description="Acidic residues" evidence="2">
    <location>
        <begin position="710"/>
        <end position="736"/>
    </location>
</feature>
<evidence type="ECO:0000256" key="1">
    <source>
        <dbReference type="ARBA" id="ARBA00022801"/>
    </source>
</evidence>
<accession>A0AAD5LH80</accession>
<keyword evidence="5" id="KW-1185">Reference proteome</keyword>
<dbReference type="NCBIfam" id="TIGR00976">
    <property type="entry name" value="CocE_NonD"/>
    <property type="match status" value="1"/>
</dbReference>
<evidence type="ECO:0000259" key="3">
    <source>
        <dbReference type="SMART" id="SM00939"/>
    </source>
</evidence>
<proteinExistence type="predicted"/>
<feature type="compositionally biased region" description="Low complexity" evidence="2">
    <location>
        <begin position="694"/>
        <end position="708"/>
    </location>
</feature>
<dbReference type="SUPFAM" id="SSF49785">
    <property type="entry name" value="Galactose-binding domain-like"/>
    <property type="match status" value="1"/>
</dbReference>
<gene>
    <name evidence="4" type="ORF">P43SY_004220</name>
</gene>
<dbReference type="SUPFAM" id="SSF53474">
    <property type="entry name" value="alpha/beta-Hydrolases"/>
    <property type="match status" value="1"/>
</dbReference>
<organism evidence="4 5">
    <name type="scientific">Pythium insidiosum</name>
    <name type="common">Pythiosis disease agent</name>
    <dbReference type="NCBI Taxonomy" id="114742"/>
    <lineage>
        <taxon>Eukaryota</taxon>
        <taxon>Sar</taxon>
        <taxon>Stramenopiles</taxon>
        <taxon>Oomycota</taxon>
        <taxon>Peronosporomycetes</taxon>
        <taxon>Pythiales</taxon>
        <taxon>Pythiaceae</taxon>
        <taxon>Pythium</taxon>
    </lineage>
</organism>
<dbReference type="InterPro" id="IPR029058">
    <property type="entry name" value="AB_hydrolase_fold"/>
</dbReference>
<evidence type="ECO:0000313" key="4">
    <source>
        <dbReference type="EMBL" id="KAJ0398354.1"/>
    </source>
</evidence>
<dbReference type="Proteomes" id="UP001209570">
    <property type="component" value="Unassembled WGS sequence"/>
</dbReference>
<evidence type="ECO:0000313" key="5">
    <source>
        <dbReference type="Proteomes" id="UP001209570"/>
    </source>
</evidence>
<dbReference type="AlphaFoldDB" id="A0AAD5LH80"/>
<feature type="region of interest" description="Disordered" evidence="2">
    <location>
        <begin position="692"/>
        <end position="736"/>
    </location>
</feature>
<dbReference type="InterPro" id="IPR013736">
    <property type="entry name" value="Xaa-Pro_dipept_C"/>
</dbReference>
<dbReference type="SMART" id="SM00939">
    <property type="entry name" value="PepX_C"/>
    <property type="match status" value="1"/>
</dbReference>
<reference evidence="4" key="1">
    <citation type="submission" date="2021-12" db="EMBL/GenBank/DDBJ databases">
        <title>Prjna785345.</title>
        <authorList>
            <person name="Rujirawat T."/>
            <person name="Krajaejun T."/>
        </authorList>
    </citation>
    <scope>NUCLEOTIDE SEQUENCE</scope>
    <source>
        <strain evidence="4">Pi057C3</strain>
    </source>
</reference>
<protein>
    <recommendedName>
        <fullName evidence="3">Xaa-Pro dipeptidyl-peptidase C-terminal domain-containing protein</fullName>
    </recommendedName>
</protein>
<feature type="domain" description="Xaa-Pro dipeptidyl-peptidase C-terminal" evidence="3">
    <location>
        <begin position="430"/>
        <end position="682"/>
    </location>
</feature>
<dbReference type="InterPro" id="IPR000383">
    <property type="entry name" value="Xaa-Pro-like_dom"/>
</dbReference>
<dbReference type="GO" id="GO:0008239">
    <property type="term" value="F:dipeptidyl-peptidase activity"/>
    <property type="evidence" value="ECO:0007669"/>
    <property type="project" value="InterPro"/>
</dbReference>